<feature type="chain" id="PRO_5011783231" description="Ig-like domain-containing protein" evidence="1">
    <location>
        <begin position="25"/>
        <end position="758"/>
    </location>
</feature>
<reference evidence="3" key="1">
    <citation type="submission" date="2016-10" db="EMBL/GenBank/DDBJ databases">
        <authorList>
            <person name="Varghese N."/>
            <person name="Submissions S."/>
        </authorList>
    </citation>
    <scope>NUCLEOTIDE SEQUENCE [LARGE SCALE GENOMIC DNA]</scope>
    <source>
        <strain evidence="3">CGMCC 1.9127</strain>
    </source>
</reference>
<evidence type="ECO:0000256" key="1">
    <source>
        <dbReference type="SAM" id="SignalP"/>
    </source>
</evidence>
<dbReference type="Proteomes" id="UP000199297">
    <property type="component" value="Unassembled WGS sequence"/>
</dbReference>
<evidence type="ECO:0000313" key="3">
    <source>
        <dbReference type="Proteomes" id="UP000199297"/>
    </source>
</evidence>
<dbReference type="AlphaFoldDB" id="A0A1H7NC24"/>
<accession>A0A1H7NC24</accession>
<dbReference type="PROSITE" id="PS51257">
    <property type="entry name" value="PROKAR_LIPOPROTEIN"/>
    <property type="match status" value="1"/>
</dbReference>
<gene>
    <name evidence="2" type="ORF">SAMN05216262_10790</name>
</gene>
<sequence>MRFKFSFLKYTLGLAVLTLLTACGGGGSDTSVEEKPQEPPQEELFILTASGPDSVYSWQPIDVIVTTNKADSEYSCLWSYDRMTWTSSPHNSCSHVPTNISEDTIVTLQVTGYYQGEELSFEQDIVINYQYYINHDQRVVAEHVLLTQNQSINLADISFNLVEQVVNTPTSQTKACQTEGNYTLDFYDNNTDLLVSVGDVIQVDFQSCSFDSMDTLLDGQLVINIEQLSAAEQPSELKVMLAGLNIDVDSFYQTEVLTITGDFSAVRSQSELKIITNLSADALEFWAPNEQPLRLTNLNTEKRENYQTGQLQLQMSVNIEQTADTGAYSVDYISPIIAPFGSFPIAGQIKITNLENSEDVLFIETVESHSRGDVFRVVDIEQGVIALNAANRNGSAAYRLSALDNIYINNYVENELRLLGISSPKYNYEVMDSFTLVLSQPISSVEGQAIFYENNVNGNRVTGSTEFLATKVTVTPDDFLQAGSAYSLSLPTLTSQTGVSASYLSTDILISDNIVPVISMSQGYFSELSAPILSASQSELNKGTEPRFLWQAPDNINVTFDTPNELETAIEIGADVTQDIDLQLTVTNELGNRAIVKSPLRYLDINASYMLIIGTEESYVAQGQTWPLNEKDGEFILKTKPYDEAEKSQSFISIDYHGLDSWSLDVAAPAGETLKIGRYEGATRYPFQDDAVAGLDFGGQAKGCNESFSDFEIYQIEFDSEMNLIKLALDFDLACEQSTRKRLQGTVRINSDYPMMSN</sequence>
<keyword evidence="3" id="KW-1185">Reference proteome</keyword>
<keyword evidence="1" id="KW-0732">Signal</keyword>
<dbReference type="OrthoDB" id="274297at2"/>
<evidence type="ECO:0000313" key="2">
    <source>
        <dbReference type="EMBL" id="SEL20829.1"/>
    </source>
</evidence>
<dbReference type="RefSeq" id="WP_085284869.1">
    <property type="nucleotide sequence ID" value="NZ_FOBI01000007.1"/>
</dbReference>
<evidence type="ECO:0008006" key="4">
    <source>
        <dbReference type="Google" id="ProtNLM"/>
    </source>
</evidence>
<dbReference type="STRING" id="641665.GCA_002104455_03373"/>
<organism evidence="2 3">
    <name type="scientific">Colwellia chukchiensis</name>
    <dbReference type="NCBI Taxonomy" id="641665"/>
    <lineage>
        <taxon>Bacteria</taxon>
        <taxon>Pseudomonadati</taxon>
        <taxon>Pseudomonadota</taxon>
        <taxon>Gammaproteobacteria</taxon>
        <taxon>Alteromonadales</taxon>
        <taxon>Colwelliaceae</taxon>
        <taxon>Colwellia</taxon>
    </lineage>
</organism>
<proteinExistence type="predicted"/>
<dbReference type="EMBL" id="FOBI01000007">
    <property type="protein sequence ID" value="SEL20829.1"/>
    <property type="molecule type" value="Genomic_DNA"/>
</dbReference>
<feature type="signal peptide" evidence="1">
    <location>
        <begin position="1"/>
        <end position="24"/>
    </location>
</feature>
<name>A0A1H7NC24_9GAMM</name>
<protein>
    <recommendedName>
        <fullName evidence="4">Ig-like domain-containing protein</fullName>
    </recommendedName>
</protein>